<dbReference type="EMBL" id="JBHSMT010000005">
    <property type="protein sequence ID" value="MFC5472693.1"/>
    <property type="molecule type" value="Genomic_DNA"/>
</dbReference>
<keyword evidence="1" id="KW-0472">Membrane</keyword>
<keyword evidence="3" id="KW-1185">Reference proteome</keyword>
<evidence type="ECO:0000256" key="1">
    <source>
        <dbReference type="SAM" id="Phobius"/>
    </source>
</evidence>
<gene>
    <name evidence="2" type="ORF">ACFPM8_01855</name>
</gene>
<evidence type="ECO:0000313" key="3">
    <source>
        <dbReference type="Proteomes" id="UP001596045"/>
    </source>
</evidence>
<protein>
    <submittedName>
        <fullName evidence="2">Uncharacterized protein</fullName>
    </submittedName>
</protein>
<name>A0ABW0M3I0_9BURK</name>
<dbReference type="Proteomes" id="UP001596045">
    <property type="component" value="Unassembled WGS sequence"/>
</dbReference>
<keyword evidence="1" id="KW-0812">Transmembrane</keyword>
<proteinExistence type="predicted"/>
<evidence type="ECO:0000313" key="2">
    <source>
        <dbReference type="EMBL" id="MFC5472693.1"/>
    </source>
</evidence>
<dbReference type="RefSeq" id="WP_378994369.1">
    <property type="nucleotide sequence ID" value="NZ_JBHSMT010000005.1"/>
</dbReference>
<comment type="caution">
    <text evidence="2">The sequence shown here is derived from an EMBL/GenBank/DDBJ whole genome shotgun (WGS) entry which is preliminary data.</text>
</comment>
<organism evidence="2 3">
    <name type="scientific">Paraherbaspirillum soli</name>
    <dbReference type="NCBI Taxonomy" id="631222"/>
    <lineage>
        <taxon>Bacteria</taxon>
        <taxon>Pseudomonadati</taxon>
        <taxon>Pseudomonadota</taxon>
        <taxon>Betaproteobacteria</taxon>
        <taxon>Burkholderiales</taxon>
        <taxon>Oxalobacteraceae</taxon>
        <taxon>Paraherbaspirillum</taxon>
    </lineage>
</organism>
<keyword evidence="1" id="KW-1133">Transmembrane helix</keyword>
<sequence>MLNLISHNLLFFVPITIAGVVLFGEVPVASRLAKGSLRAIGAICGALLALILLETLPALI</sequence>
<reference evidence="3" key="1">
    <citation type="journal article" date="2019" name="Int. J. Syst. Evol. Microbiol.">
        <title>The Global Catalogue of Microorganisms (GCM) 10K type strain sequencing project: providing services to taxonomists for standard genome sequencing and annotation.</title>
        <authorList>
            <consortium name="The Broad Institute Genomics Platform"/>
            <consortium name="The Broad Institute Genome Sequencing Center for Infectious Disease"/>
            <person name="Wu L."/>
            <person name="Ma J."/>
        </authorList>
    </citation>
    <scope>NUCLEOTIDE SEQUENCE [LARGE SCALE GENOMIC DNA]</scope>
    <source>
        <strain evidence="3">JCM 17066</strain>
    </source>
</reference>
<accession>A0ABW0M3I0</accession>
<feature type="transmembrane region" description="Helical" evidence="1">
    <location>
        <begin position="36"/>
        <end position="53"/>
    </location>
</feature>
<feature type="transmembrane region" description="Helical" evidence="1">
    <location>
        <begin position="6"/>
        <end position="24"/>
    </location>
</feature>